<evidence type="ECO:0000256" key="1">
    <source>
        <dbReference type="SAM" id="MobiDB-lite"/>
    </source>
</evidence>
<feature type="compositionally biased region" description="Basic and acidic residues" evidence="1">
    <location>
        <begin position="26"/>
        <end position="35"/>
    </location>
</feature>
<dbReference type="EMBL" id="JAINUG010000016">
    <property type="protein sequence ID" value="KAJ8413417.1"/>
    <property type="molecule type" value="Genomic_DNA"/>
</dbReference>
<comment type="caution">
    <text evidence="2">The sequence shown here is derived from an EMBL/GenBank/DDBJ whole genome shotgun (WGS) entry which is preliminary data.</text>
</comment>
<feature type="region of interest" description="Disordered" evidence="1">
    <location>
        <begin position="127"/>
        <end position="182"/>
    </location>
</feature>
<dbReference type="Proteomes" id="UP001221898">
    <property type="component" value="Unassembled WGS sequence"/>
</dbReference>
<name>A0AAD7T2X7_9TELE</name>
<sequence length="182" mass="19251">MAPQATQDQAETARSPFGPLGQHWAGEARPRRSGDEQSFLRASEPRGKAAPEDPRHISIGGALLGNKCSSSITVACGLISAGHALLSPFYKIERRDVLNQPGNVRAGQALQKTTFRAMTATSELIAERRPPDSTLPDPPGLTDRHRGGTSHLFSGWGRVGPPGEKPAVPSGPSLLTSGSERT</sequence>
<feature type="compositionally biased region" description="Polar residues" evidence="1">
    <location>
        <begin position="173"/>
        <end position="182"/>
    </location>
</feature>
<organism evidence="2 3">
    <name type="scientific">Aldrovandia affinis</name>
    <dbReference type="NCBI Taxonomy" id="143900"/>
    <lineage>
        <taxon>Eukaryota</taxon>
        <taxon>Metazoa</taxon>
        <taxon>Chordata</taxon>
        <taxon>Craniata</taxon>
        <taxon>Vertebrata</taxon>
        <taxon>Euteleostomi</taxon>
        <taxon>Actinopterygii</taxon>
        <taxon>Neopterygii</taxon>
        <taxon>Teleostei</taxon>
        <taxon>Notacanthiformes</taxon>
        <taxon>Halosauridae</taxon>
        <taxon>Aldrovandia</taxon>
    </lineage>
</organism>
<feature type="compositionally biased region" description="Basic and acidic residues" evidence="1">
    <location>
        <begin position="43"/>
        <end position="55"/>
    </location>
</feature>
<evidence type="ECO:0000313" key="3">
    <source>
        <dbReference type="Proteomes" id="UP001221898"/>
    </source>
</evidence>
<keyword evidence="3" id="KW-1185">Reference proteome</keyword>
<feature type="region of interest" description="Disordered" evidence="1">
    <location>
        <begin position="1"/>
        <end position="55"/>
    </location>
</feature>
<feature type="compositionally biased region" description="Polar residues" evidence="1">
    <location>
        <begin position="1"/>
        <end position="12"/>
    </location>
</feature>
<dbReference type="AlphaFoldDB" id="A0AAD7T2X7"/>
<proteinExistence type="predicted"/>
<gene>
    <name evidence="2" type="ORF">AAFF_G00094130</name>
</gene>
<reference evidence="2" key="1">
    <citation type="journal article" date="2023" name="Science">
        <title>Genome structures resolve the early diversification of teleost fishes.</title>
        <authorList>
            <person name="Parey E."/>
            <person name="Louis A."/>
            <person name="Montfort J."/>
            <person name="Bouchez O."/>
            <person name="Roques C."/>
            <person name="Iampietro C."/>
            <person name="Lluch J."/>
            <person name="Castinel A."/>
            <person name="Donnadieu C."/>
            <person name="Desvignes T."/>
            <person name="Floi Bucao C."/>
            <person name="Jouanno E."/>
            <person name="Wen M."/>
            <person name="Mejri S."/>
            <person name="Dirks R."/>
            <person name="Jansen H."/>
            <person name="Henkel C."/>
            <person name="Chen W.J."/>
            <person name="Zahm M."/>
            <person name="Cabau C."/>
            <person name="Klopp C."/>
            <person name="Thompson A.W."/>
            <person name="Robinson-Rechavi M."/>
            <person name="Braasch I."/>
            <person name="Lecointre G."/>
            <person name="Bobe J."/>
            <person name="Postlethwait J.H."/>
            <person name="Berthelot C."/>
            <person name="Roest Crollius H."/>
            <person name="Guiguen Y."/>
        </authorList>
    </citation>
    <scope>NUCLEOTIDE SEQUENCE</scope>
    <source>
        <strain evidence="2">NC1722</strain>
    </source>
</reference>
<accession>A0AAD7T2X7</accession>
<protein>
    <submittedName>
        <fullName evidence="2">Uncharacterized protein</fullName>
    </submittedName>
</protein>
<evidence type="ECO:0000313" key="2">
    <source>
        <dbReference type="EMBL" id="KAJ8413417.1"/>
    </source>
</evidence>